<feature type="binding site" evidence="5">
    <location>
        <begin position="558"/>
        <end position="567"/>
    </location>
    <ligand>
        <name>GTP</name>
        <dbReference type="ChEBI" id="CHEBI:37565"/>
    </ligand>
</feature>
<dbReference type="GO" id="GO:0046872">
    <property type="term" value="F:metal ion binding"/>
    <property type="evidence" value="ECO:0007669"/>
    <property type="project" value="UniProtKB-KW"/>
</dbReference>
<dbReference type="InterPro" id="IPR027417">
    <property type="entry name" value="P-loop_NTPase"/>
</dbReference>
<keyword evidence="2 5" id="KW-0547">Nucleotide-binding</keyword>
<keyword evidence="8" id="KW-1185">Reference proteome</keyword>
<dbReference type="RefSeq" id="XP_045959187.1">
    <property type="nucleotide sequence ID" value="XM_046096017.1"/>
</dbReference>
<keyword evidence="6" id="KW-0460">Magnesium</keyword>
<dbReference type="GO" id="GO:0005737">
    <property type="term" value="C:cytoplasm"/>
    <property type="evidence" value="ECO:0007669"/>
    <property type="project" value="TreeGrafter"/>
</dbReference>
<organism evidence="7 8">
    <name type="scientific">Truncatella angustata</name>
    <dbReference type="NCBI Taxonomy" id="152316"/>
    <lineage>
        <taxon>Eukaryota</taxon>
        <taxon>Fungi</taxon>
        <taxon>Dikarya</taxon>
        <taxon>Ascomycota</taxon>
        <taxon>Pezizomycotina</taxon>
        <taxon>Sordariomycetes</taxon>
        <taxon>Xylariomycetidae</taxon>
        <taxon>Amphisphaeriales</taxon>
        <taxon>Sporocadaceae</taxon>
        <taxon>Truncatella</taxon>
    </lineage>
</organism>
<dbReference type="AlphaFoldDB" id="A0A9P8ZXI8"/>
<evidence type="ECO:0000313" key="8">
    <source>
        <dbReference type="Proteomes" id="UP000758603"/>
    </source>
</evidence>
<evidence type="ECO:0000256" key="1">
    <source>
        <dbReference type="ARBA" id="ARBA00022723"/>
    </source>
</evidence>
<evidence type="ECO:0000256" key="6">
    <source>
        <dbReference type="PIRSR" id="PIRSR601019-2"/>
    </source>
</evidence>
<dbReference type="SUPFAM" id="SSF52540">
    <property type="entry name" value="P-loop containing nucleoside triphosphate hydrolases"/>
    <property type="match status" value="1"/>
</dbReference>
<name>A0A9P8ZXI8_9PEZI</name>
<dbReference type="Gene3D" id="3.40.50.300">
    <property type="entry name" value="P-loop containing nucleotide triphosphate hydrolases"/>
    <property type="match status" value="1"/>
</dbReference>
<dbReference type="Pfam" id="PF00503">
    <property type="entry name" value="G-alpha"/>
    <property type="match status" value="1"/>
</dbReference>
<dbReference type="GO" id="GO:0005525">
    <property type="term" value="F:GTP binding"/>
    <property type="evidence" value="ECO:0007669"/>
    <property type="project" value="UniProtKB-KW"/>
</dbReference>
<evidence type="ECO:0000256" key="2">
    <source>
        <dbReference type="ARBA" id="ARBA00022741"/>
    </source>
</evidence>
<feature type="binding site" evidence="6">
    <location>
        <position position="567"/>
    </location>
    <ligand>
        <name>Mg(2+)</name>
        <dbReference type="ChEBI" id="CHEBI:18420"/>
    </ligand>
</feature>
<proteinExistence type="predicted"/>
<dbReference type="EMBL" id="JAGPXC010000004">
    <property type="protein sequence ID" value="KAH6654917.1"/>
    <property type="molecule type" value="Genomic_DNA"/>
</dbReference>
<dbReference type="GO" id="GO:0005834">
    <property type="term" value="C:heterotrimeric G-protein complex"/>
    <property type="evidence" value="ECO:0007669"/>
    <property type="project" value="TreeGrafter"/>
</dbReference>
<evidence type="ECO:0000313" key="7">
    <source>
        <dbReference type="EMBL" id="KAH6654917.1"/>
    </source>
</evidence>
<dbReference type="PANTHER" id="PTHR10218:SF302">
    <property type="entry name" value="GUANINE NUCLEOTIDE-BINDING PROTEIN ALPHA-5 SUBUNIT"/>
    <property type="match status" value="1"/>
</dbReference>
<dbReference type="Gene3D" id="1.10.400.10">
    <property type="entry name" value="GI Alpha 1, domain 2-like"/>
    <property type="match status" value="1"/>
</dbReference>
<dbReference type="GO" id="GO:0007188">
    <property type="term" value="P:adenylate cyclase-modulating G protein-coupled receptor signaling pathway"/>
    <property type="evidence" value="ECO:0007669"/>
    <property type="project" value="TreeGrafter"/>
</dbReference>
<accession>A0A9P8ZXI8</accession>
<sequence length="720" mass="81401">MNSLTILETAGTLSNLLRALGKTLLNVAELRRQWGDDDLTVLALENQLLTLRGAMSQTNVWIEQSLSSQLGLPNMHHQLVLGLDRCIACCRLLIIKVDADMLQLQQTTTGHKPGFSRLFPKMRNLRTRNLKKLQLMIQQQTSALTLLLTACNTAAISQQEALLATPQTRRVLEAMEDNTSSLFMHRDTDSLVMSSSSSSASSSGSSFGGASRRLLKFDFDQQLFVSQVYQQWSRSFLRRQSREEDTERKALNTATPYVNTEDKFSADGYQVETREKFFILPPIITNDKLVAYDTSEIPVETKEKFTVDPTDVIEKIPVEGKWMTPVETKEKFIVSPTDGSLYSATANDSLSVSSPSTLSWTRSNDSSSKSIWRRRRFTTEMNEDRTLRTRSRAIDNVLKQEQRRKKPYESKVLLFGSQSRSQLMTAAHMKDKKTHTAQELDDYRDVILRNLKECALVLVEQMRDAQLRSESQYLWGYVDAIETYHSNSDSKPHWAAEELDKRFVEGLRTILKDPLVQDLIRQCYPGRIGVWPGPGKYYFDSLSRISAAEYVPTDLDILRLTTFHSDTRGTPTVEVLDQNLAMALVDVGGLTGKTRKWMHQFEAAQLIVFVVDLEECHEAGQMIETMQEAKNLVESPWFSDTNIMILLDVRMADEAAGTISGNLVRTALSMLGKFQELQPDRLSVSLCSIQTDGGKVIGMILSAIRELILRKTIQDGIMAF</sequence>
<dbReference type="Proteomes" id="UP000758603">
    <property type="component" value="Unassembled WGS sequence"/>
</dbReference>
<evidence type="ECO:0000256" key="3">
    <source>
        <dbReference type="ARBA" id="ARBA00023134"/>
    </source>
</evidence>
<dbReference type="InterPro" id="IPR011025">
    <property type="entry name" value="GproteinA_insert"/>
</dbReference>
<evidence type="ECO:0000256" key="5">
    <source>
        <dbReference type="PIRSR" id="PIRSR601019-1"/>
    </source>
</evidence>
<dbReference type="PANTHER" id="PTHR10218">
    <property type="entry name" value="GTP-BINDING PROTEIN ALPHA SUBUNIT"/>
    <property type="match status" value="1"/>
</dbReference>
<dbReference type="GeneID" id="70124910"/>
<reference evidence="7" key="1">
    <citation type="journal article" date="2021" name="Nat. Commun.">
        <title>Genetic determinants of endophytism in the Arabidopsis root mycobiome.</title>
        <authorList>
            <person name="Mesny F."/>
            <person name="Miyauchi S."/>
            <person name="Thiergart T."/>
            <person name="Pickel B."/>
            <person name="Atanasova L."/>
            <person name="Karlsson M."/>
            <person name="Huettel B."/>
            <person name="Barry K.W."/>
            <person name="Haridas S."/>
            <person name="Chen C."/>
            <person name="Bauer D."/>
            <person name="Andreopoulos W."/>
            <person name="Pangilinan J."/>
            <person name="LaButti K."/>
            <person name="Riley R."/>
            <person name="Lipzen A."/>
            <person name="Clum A."/>
            <person name="Drula E."/>
            <person name="Henrissat B."/>
            <person name="Kohler A."/>
            <person name="Grigoriev I.V."/>
            <person name="Martin F.M."/>
            <person name="Hacquard S."/>
        </authorList>
    </citation>
    <scope>NUCLEOTIDE SEQUENCE</scope>
    <source>
        <strain evidence="7">MPI-SDFR-AT-0073</strain>
    </source>
</reference>
<dbReference type="OrthoDB" id="5817230at2759"/>
<dbReference type="GO" id="GO:0001664">
    <property type="term" value="F:G protein-coupled receptor binding"/>
    <property type="evidence" value="ECO:0007669"/>
    <property type="project" value="TreeGrafter"/>
</dbReference>
<comment type="caution">
    <text evidence="7">The sequence shown here is derived from an EMBL/GenBank/DDBJ whole genome shotgun (WGS) entry which is preliminary data.</text>
</comment>
<keyword evidence="4" id="KW-0807">Transducer</keyword>
<dbReference type="SUPFAM" id="SSF47895">
    <property type="entry name" value="Transducin (alpha subunit), insertion domain"/>
    <property type="match status" value="1"/>
</dbReference>
<dbReference type="GO" id="GO:0003924">
    <property type="term" value="F:GTPase activity"/>
    <property type="evidence" value="ECO:0007669"/>
    <property type="project" value="InterPro"/>
</dbReference>
<protein>
    <submittedName>
        <fullName evidence="7">G-protein alpha subunit-domain-containing protein</fullName>
    </submittedName>
</protein>
<dbReference type="InterPro" id="IPR001019">
    <property type="entry name" value="Gprotein_alpha_su"/>
</dbReference>
<evidence type="ECO:0000256" key="4">
    <source>
        <dbReference type="ARBA" id="ARBA00023224"/>
    </source>
</evidence>
<keyword evidence="1 6" id="KW-0479">Metal-binding</keyword>
<dbReference type="GO" id="GO:0031683">
    <property type="term" value="F:G-protein beta/gamma-subunit complex binding"/>
    <property type="evidence" value="ECO:0007669"/>
    <property type="project" value="InterPro"/>
</dbReference>
<dbReference type="PROSITE" id="PS51882">
    <property type="entry name" value="G_ALPHA"/>
    <property type="match status" value="1"/>
</dbReference>
<gene>
    <name evidence="7" type="ORF">BKA67DRAFT_291633</name>
</gene>
<keyword evidence="3 5" id="KW-0342">GTP-binding</keyword>
<dbReference type="SMART" id="SM00275">
    <property type="entry name" value="G_alpha"/>
    <property type="match status" value="1"/>
</dbReference>
<feature type="binding site" evidence="6">
    <location>
        <position position="421"/>
    </location>
    <ligand>
        <name>Mg(2+)</name>
        <dbReference type="ChEBI" id="CHEBI:18420"/>
    </ligand>
</feature>